<sequence>MCPHNRKNSCSSTIMFDRSPSVLSPPRTSARTFFMAEITSNAQDVVWSVTAGVELCQSIRRATIAKPSSKSPLLQDHLFEYCPISQRRVPDYKSHRRYHGLPEEQQQASSIR</sequence>
<evidence type="ECO:0000313" key="3">
    <source>
        <dbReference type="Proteomes" id="UP001307889"/>
    </source>
</evidence>
<keyword evidence="3" id="KW-1185">Reference proteome</keyword>
<reference evidence="2 3" key="1">
    <citation type="submission" date="2023-09" db="EMBL/GenBank/DDBJ databases">
        <title>Nesidiocoris tenuis whole genome shotgun sequence.</title>
        <authorList>
            <person name="Shibata T."/>
            <person name="Shimoda M."/>
            <person name="Kobayashi T."/>
            <person name="Uehara T."/>
        </authorList>
    </citation>
    <scope>NUCLEOTIDE SEQUENCE [LARGE SCALE GENOMIC DNA]</scope>
    <source>
        <strain evidence="2 3">Japan</strain>
    </source>
</reference>
<gene>
    <name evidence="2" type="ORF">NTJ_14158</name>
</gene>
<organism evidence="2 3">
    <name type="scientific">Nesidiocoris tenuis</name>
    <dbReference type="NCBI Taxonomy" id="355587"/>
    <lineage>
        <taxon>Eukaryota</taxon>
        <taxon>Metazoa</taxon>
        <taxon>Ecdysozoa</taxon>
        <taxon>Arthropoda</taxon>
        <taxon>Hexapoda</taxon>
        <taxon>Insecta</taxon>
        <taxon>Pterygota</taxon>
        <taxon>Neoptera</taxon>
        <taxon>Paraneoptera</taxon>
        <taxon>Hemiptera</taxon>
        <taxon>Heteroptera</taxon>
        <taxon>Panheteroptera</taxon>
        <taxon>Cimicomorpha</taxon>
        <taxon>Miridae</taxon>
        <taxon>Dicyphina</taxon>
        <taxon>Nesidiocoris</taxon>
    </lineage>
</organism>
<dbReference type="EMBL" id="AP028920">
    <property type="protein sequence ID" value="BET01342.1"/>
    <property type="molecule type" value="Genomic_DNA"/>
</dbReference>
<protein>
    <submittedName>
        <fullName evidence="2">Uncharacterized protein</fullName>
    </submittedName>
</protein>
<dbReference type="Proteomes" id="UP001307889">
    <property type="component" value="Chromosome 12"/>
</dbReference>
<evidence type="ECO:0000313" key="2">
    <source>
        <dbReference type="EMBL" id="BET01342.1"/>
    </source>
</evidence>
<feature type="region of interest" description="Disordered" evidence="1">
    <location>
        <begin position="91"/>
        <end position="112"/>
    </location>
</feature>
<name>A0ABN7BDX6_9HEMI</name>
<evidence type="ECO:0000256" key="1">
    <source>
        <dbReference type="SAM" id="MobiDB-lite"/>
    </source>
</evidence>
<accession>A0ABN7BDX6</accession>
<proteinExistence type="predicted"/>